<protein>
    <submittedName>
        <fullName evidence="1">Uncharacterized protein</fullName>
    </submittedName>
</protein>
<dbReference type="KEGG" id="nli:G3M70_00575"/>
<dbReference type="EMBL" id="CP048685">
    <property type="protein sequence ID" value="QPJ60462.1"/>
    <property type="molecule type" value="Genomic_DNA"/>
</dbReference>
<dbReference type="Proteomes" id="UP000594688">
    <property type="component" value="Chromosome"/>
</dbReference>
<dbReference type="AlphaFoldDB" id="A0A7T0BTF1"/>
<reference evidence="1 2" key="1">
    <citation type="submission" date="2020-02" db="EMBL/GenBank/DDBJ databases">
        <title>Genomic and physiological characterization of two novel Nitrospinaceae genera.</title>
        <authorList>
            <person name="Mueller A.J."/>
            <person name="Jung M.-Y."/>
            <person name="Strachan C.R."/>
            <person name="Herbold C.W."/>
            <person name="Kirkegaard R.H."/>
            <person name="Daims H."/>
        </authorList>
    </citation>
    <scope>NUCLEOTIDE SEQUENCE [LARGE SCALE GENOMIC DNA]</scope>
    <source>
        <strain evidence="1">EB</strain>
    </source>
</reference>
<evidence type="ECO:0000313" key="1">
    <source>
        <dbReference type="EMBL" id="QPJ60462.1"/>
    </source>
</evidence>
<organism evidence="1 2">
    <name type="scientific">Candidatus Nitronauta litoralis</name>
    <dbReference type="NCBI Taxonomy" id="2705533"/>
    <lineage>
        <taxon>Bacteria</taxon>
        <taxon>Pseudomonadati</taxon>
        <taxon>Nitrospinota/Tectimicrobiota group</taxon>
        <taxon>Nitrospinota</taxon>
        <taxon>Nitrospinia</taxon>
        <taxon>Nitrospinales</taxon>
        <taxon>Nitrospinaceae</taxon>
        <taxon>Candidatus Nitronauta</taxon>
    </lineage>
</organism>
<accession>A0A7T0BTF1</accession>
<sequence length="139" mass="16146">MNPQENLEVWISTVGLLRAKLSQTMKGINDLRQECRKRQCFAPNELSPLMAEAQELFVEMLKAGEFLGTTQENLNRNPSETFEDYLEDWALTQTEDRFKRVKDFLIVLSETQISGLELEKEIWEEGIKLIEEALIRKPA</sequence>
<proteinExistence type="predicted"/>
<name>A0A7T0BTF1_9BACT</name>
<gene>
    <name evidence="1" type="ORF">G3M70_00575</name>
</gene>
<evidence type="ECO:0000313" key="2">
    <source>
        <dbReference type="Proteomes" id="UP000594688"/>
    </source>
</evidence>